<comment type="similarity">
    <text evidence="1">Belongs to the bacterial solute-binding protein 1 family.</text>
</comment>
<name>A0ABS8DJK7_9FIRM</name>
<dbReference type="PROSITE" id="PS51257">
    <property type="entry name" value="PROKAR_LIPOPROTEIN"/>
    <property type="match status" value="1"/>
</dbReference>
<evidence type="ECO:0000256" key="2">
    <source>
        <dbReference type="ARBA" id="ARBA00022448"/>
    </source>
</evidence>
<keyword evidence="3 4" id="KW-0732">Signal</keyword>
<sequence>MKKRIIILSVLIAAMSFVFQGCGEKNQVVNYEEADGETVTITFFGFKYEPENVRIIEQIISGFMKENTDIRVSYESLKGAEYFEALQRRMESGKGNDVFMVNHDVMLDLEKKGQVADLSGLDSISSYTELMRDQMEEDGEIHWIPTTVSAFGLYCNMELLQEHEQKIPENLGEWEEVCRYFVKKGITPIIANNDISLKTLAIGRGFYSAYESGRQAEILNEINNGEEKLGDFLRPGFSIAEEFVDEGFIDREMALTTKKTSDDLEEFVKGEAPFMLTGAWAAGRVKSMNPELDFEVTPLPVLEEGTMLVINPDTRLSVNADSEHLDAAMRFVEYFTKSENIQKFADQQCSFSPMNNGNPSSVNEIQPLISDYTSGRTVIGADALLNIPVWEVTAEASKKILEGEDLDEVIEWIDRQTMEGMVS</sequence>
<feature type="signal peptide" evidence="4">
    <location>
        <begin position="1"/>
        <end position="20"/>
    </location>
</feature>
<evidence type="ECO:0000256" key="4">
    <source>
        <dbReference type="SAM" id="SignalP"/>
    </source>
</evidence>
<gene>
    <name evidence="5" type="ORF">LIZ65_11615</name>
</gene>
<dbReference type="SUPFAM" id="SSF53850">
    <property type="entry name" value="Periplasmic binding protein-like II"/>
    <property type="match status" value="1"/>
</dbReference>
<dbReference type="Pfam" id="PF01547">
    <property type="entry name" value="SBP_bac_1"/>
    <property type="match status" value="1"/>
</dbReference>
<dbReference type="PANTHER" id="PTHR30061">
    <property type="entry name" value="MALTOSE-BINDING PERIPLASMIC PROTEIN"/>
    <property type="match status" value="1"/>
</dbReference>
<evidence type="ECO:0000256" key="3">
    <source>
        <dbReference type="ARBA" id="ARBA00022729"/>
    </source>
</evidence>
<accession>A0ABS8DJK7</accession>
<protein>
    <submittedName>
        <fullName evidence="5">ABC transporter substrate-binding protein</fullName>
    </submittedName>
</protein>
<comment type="caution">
    <text evidence="5">The sequence shown here is derived from an EMBL/GenBank/DDBJ whole genome shotgun (WGS) entry which is preliminary data.</text>
</comment>
<dbReference type="RefSeq" id="WP_066733176.1">
    <property type="nucleotide sequence ID" value="NZ_JAJCIQ010000008.1"/>
</dbReference>
<dbReference type="Proteomes" id="UP001299546">
    <property type="component" value="Unassembled WGS sequence"/>
</dbReference>
<organism evidence="5 6">
    <name type="scientific">Bariatricus massiliensis</name>
    <dbReference type="NCBI Taxonomy" id="1745713"/>
    <lineage>
        <taxon>Bacteria</taxon>
        <taxon>Bacillati</taxon>
        <taxon>Bacillota</taxon>
        <taxon>Clostridia</taxon>
        <taxon>Lachnospirales</taxon>
        <taxon>Lachnospiraceae</taxon>
        <taxon>Bariatricus</taxon>
    </lineage>
</organism>
<keyword evidence="2" id="KW-0813">Transport</keyword>
<keyword evidence="6" id="KW-1185">Reference proteome</keyword>
<evidence type="ECO:0000256" key="1">
    <source>
        <dbReference type="ARBA" id="ARBA00008520"/>
    </source>
</evidence>
<dbReference type="EMBL" id="JAJCIS010000007">
    <property type="protein sequence ID" value="MCB7387939.1"/>
    <property type="molecule type" value="Genomic_DNA"/>
</dbReference>
<reference evidence="5 6" key="1">
    <citation type="submission" date="2021-10" db="EMBL/GenBank/DDBJ databases">
        <title>Collection of gut derived symbiotic bacterial strains cultured from healthy donors.</title>
        <authorList>
            <person name="Lin H."/>
            <person name="Littmann E."/>
            <person name="Kohout C."/>
            <person name="Pamer E.G."/>
        </authorList>
    </citation>
    <scope>NUCLEOTIDE SEQUENCE [LARGE SCALE GENOMIC DNA]</scope>
    <source>
        <strain evidence="5 6">DFI.1.165</strain>
    </source>
</reference>
<proteinExistence type="inferred from homology"/>
<dbReference type="InterPro" id="IPR006059">
    <property type="entry name" value="SBP"/>
</dbReference>
<dbReference type="Gene3D" id="3.40.190.10">
    <property type="entry name" value="Periplasmic binding protein-like II"/>
    <property type="match status" value="2"/>
</dbReference>
<evidence type="ECO:0000313" key="5">
    <source>
        <dbReference type="EMBL" id="MCB7387939.1"/>
    </source>
</evidence>
<dbReference type="PANTHER" id="PTHR30061:SF50">
    <property type="entry name" value="MALTOSE_MALTODEXTRIN-BINDING PERIPLASMIC PROTEIN"/>
    <property type="match status" value="1"/>
</dbReference>
<evidence type="ECO:0000313" key="6">
    <source>
        <dbReference type="Proteomes" id="UP001299546"/>
    </source>
</evidence>
<feature type="chain" id="PRO_5045954969" evidence="4">
    <location>
        <begin position="21"/>
        <end position="423"/>
    </location>
</feature>